<feature type="region of interest" description="Disordered" evidence="1">
    <location>
        <begin position="90"/>
        <end position="114"/>
    </location>
</feature>
<evidence type="ECO:0000313" key="3">
    <source>
        <dbReference type="Proteomes" id="UP001501407"/>
    </source>
</evidence>
<dbReference type="Proteomes" id="UP001501407">
    <property type="component" value="Unassembled WGS sequence"/>
</dbReference>
<protein>
    <submittedName>
        <fullName evidence="2">Uncharacterized protein</fullName>
    </submittedName>
</protein>
<sequence>MQVIMYAGGEFLTGDDIADALLEYSRALGEEDQAQLVQIPIREPDGSHTTARFLIGPASQIVAKAVPADAYELVDEEVVARLRGLTRGLSFPEASTSDEQEPRWATIRDHDDVA</sequence>
<name>A0ABP9M9L8_9MICO</name>
<feature type="compositionally biased region" description="Basic and acidic residues" evidence="1">
    <location>
        <begin position="100"/>
        <end position="114"/>
    </location>
</feature>
<gene>
    <name evidence="2" type="ORF">GCM10025760_16680</name>
</gene>
<dbReference type="RefSeq" id="WP_194413423.1">
    <property type="nucleotide sequence ID" value="NZ_BAABKZ010000001.1"/>
</dbReference>
<proteinExistence type="predicted"/>
<comment type="caution">
    <text evidence="2">The sequence shown here is derived from an EMBL/GenBank/DDBJ whole genome shotgun (WGS) entry which is preliminary data.</text>
</comment>
<evidence type="ECO:0000313" key="2">
    <source>
        <dbReference type="EMBL" id="GAA5090696.1"/>
    </source>
</evidence>
<accession>A0ABP9M9L8</accession>
<dbReference type="EMBL" id="BAABKZ010000001">
    <property type="protein sequence ID" value="GAA5090696.1"/>
    <property type="molecule type" value="Genomic_DNA"/>
</dbReference>
<keyword evidence="3" id="KW-1185">Reference proteome</keyword>
<organism evidence="2 3">
    <name type="scientific">Microbacterium yannicii</name>
    <dbReference type="NCBI Taxonomy" id="671622"/>
    <lineage>
        <taxon>Bacteria</taxon>
        <taxon>Bacillati</taxon>
        <taxon>Actinomycetota</taxon>
        <taxon>Actinomycetes</taxon>
        <taxon>Micrococcales</taxon>
        <taxon>Microbacteriaceae</taxon>
        <taxon>Microbacterium</taxon>
    </lineage>
</organism>
<evidence type="ECO:0000256" key="1">
    <source>
        <dbReference type="SAM" id="MobiDB-lite"/>
    </source>
</evidence>
<reference evidence="3" key="1">
    <citation type="journal article" date="2019" name="Int. J. Syst. Evol. Microbiol.">
        <title>The Global Catalogue of Microorganisms (GCM) 10K type strain sequencing project: providing services to taxonomists for standard genome sequencing and annotation.</title>
        <authorList>
            <consortium name="The Broad Institute Genomics Platform"/>
            <consortium name="The Broad Institute Genome Sequencing Center for Infectious Disease"/>
            <person name="Wu L."/>
            <person name="Ma J."/>
        </authorList>
    </citation>
    <scope>NUCLEOTIDE SEQUENCE [LARGE SCALE GENOMIC DNA]</scope>
    <source>
        <strain evidence="3">JCM 18959</strain>
    </source>
</reference>